<gene>
    <name evidence="1" type="ORF">METZ01_LOCUS239545</name>
</gene>
<dbReference type="AlphaFoldDB" id="A0A382HJK9"/>
<proteinExistence type="predicted"/>
<organism evidence="1">
    <name type="scientific">marine metagenome</name>
    <dbReference type="NCBI Taxonomy" id="408172"/>
    <lineage>
        <taxon>unclassified sequences</taxon>
        <taxon>metagenomes</taxon>
        <taxon>ecological metagenomes</taxon>
    </lineage>
</organism>
<evidence type="ECO:0000313" key="1">
    <source>
        <dbReference type="EMBL" id="SVB86691.1"/>
    </source>
</evidence>
<sequence length="55" mass="5874">MTMGHNGMGGMFTIVKIREHLDNYGDPGWYEHPPGMVAEAASVAELGRDGIDPSG</sequence>
<reference evidence="1" key="1">
    <citation type="submission" date="2018-05" db="EMBL/GenBank/DDBJ databases">
        <authorList>
            <person name="Lanie J.A."/>
            <person name="Ng W.-L."/>
            <person name="Kazmierczak K.M."/>
            <person name="Andrzejewski T.M."/>
            <person name="Davidsen T.M."/>
            <person name="Wayne K.J."/>
            <person name="Tettelin H."/>
            <person name="Glass J.I."/>
            <person name="Rusch D."/>
            <person name="Podicherti R."/>
            <person name="Tsui H.-C.T."/>
            <person name="Winkler M.E."/>
        </authorList>
    </citation>
    <scope>NUCLEOTIDE SEQUENCE</scope>
</reference>
<dbReference type="EMBL" id="UINC01061278">
    <property type="protein sequence ID" value="SVB86691.1"/>
    <property type="molecule type" value="Genomic_DNA"/>
</dbReference>
<name>A0A382HJK9_9ZZZZ</name>
<protein>
    <submittedName>
        <fullName evidence="1">Uncharacterized protein</fullName>
    </submittedName>
</protein>
<accession>A0A382HJK9</accession>